<evidence type="ECO:0000313" key="4">
    <source>
        <dbReference type="Proteomes" id="UP000029914"/>
    </source>
</evidence>
<accession>A0A097IJG6</accession>
<evidence type="ECO:0008006" key="5">
    <source>
        <dbReference type="Google" id="ProtNLM"/>
    </source>
</evidence>
<feature type="compositionally biased region" description="Polar residues" evidence="1">
    <location>
        <begin position="1"/>
        <end position="15"/>
    </location>
</feature>
<dbReference type="OrthoDB" id="4423941at2"/>
<dbReference type="RefSeq" id="WP_018021065.1">
    <property type="nucleotide sequence ID" value="NZ_AQUX01000001.1"/>
</dbReference>
<protein>
    <recommendedName>
        <fullName evidence="5">Integral membrane protein</fullName>
    </recommendedName>
</protein>
<dbReference type="Proteomes" id="UP000029914">
    <property type="component" value="Chromosome"/>
</dbReference>
<dbReference type="AlphaFoldDB" id="A0A097IJG6"/>
<feature type="region of interest" description="Disordered" evidence="1">
    <location>
        <begin position="1"/>
        <end position="33"/>
    </location>
</feature>
<feature type="transmembrane region" description="Helical" evidence="2">
    <location>
        <begin position="252"/>
        <end position="285"/>
    </location>
</feature>
<dbReference type="HOGENOM" id="CLU_051991_0_0_11"/>
<evidence type="ECO:0000256" key="1">
    <source>
        <dbReference type="SAM" id="MobiDB-lite"/>
    </source>
</evidence>
<keyword evidence="2" id="KW-1133">Transmembrane helix</keyword>
<evidence type="ECO:0000256" key="2">
    <source>
        <dbReference type="SAM" id="Phobius"/>
    </source>
</evidence>
<feature type="transmembrane region" description="Helical" evidence="2">
    <location>
        <begin position="158"/>
        <end position="179"/>
    </location>
</feature>
<sequence>MADENNGNPYEQYPQTPHPEDQPGYGQSPYQGYQAPYGATGGYGAPAGNPGQPGVRETGTGTVDVMKAVAWAFRATFKNWTVWILGALAFFAAIVVVSMAISIATVASSGREAAANPLLSLLSGLLGMAVSLVFYNAAIRQLDRQKIAWGDFFRGMNAGPLIGFLLLNAVLGLLIMSLAELVTTGSVQTLTGAEPSTNWEDLSRLLLGQLGATLISLLIAPLMVFIPYYLADRRAGFVDAIRLGISAGARNYGKLLLAMFLMGLVGALAVIVTLGLGVLVVLPAVILTYAHLYRQAPGFELPVEQRAS</sequence>
<gene>
    <name evidence="3" type="ORF">CDOO_08440</name>
</gene>
<evidence type="ECO:0000313" key="3">
    <source>
        <dbReference type="EMBL" id="AIT62291.1"/>
    </source>
</evidence>
<keyword evidence="2" id="KW-0812">Transmembrane</keyword>
<proteinExistence type="predicted"/>
<keyword evidence="2" id="KW-0472">Membrane</keyword>
<reference evidence="3 4" key="1">
    <citation type="submission" date="2013-09" db="EMBL/GenBank/DDBJ databases">
        <title>Complete genome sequence of Corynebacterium doosanense CAU 212(T) (=DSM 45436(T)), isolated from activated sludge.</title>
        <authorList>
            <person name="Schaffert L."/>
            <person name="Albersmeier A."/>
            <person name="Kalinowski J."/>
            <person name="Ruckert C."/>
        </authorList>
    </citation>
    <scope>NUCLEOTIDE SEQUENCE [LARGE SCALE GENOMIC DNA]</scope>
    <source>
        <strain evidence="3 4">CAU 212</strain>
    </source>
</reference>
<feature type="transmembrane region" description="Helical" evidence="2">
    <location>
        <begin position="82"/>
        <end position="106"/>
    </location>
</feature>
<feature type="transmembrane region" description="Helical" evidence="2">
    <location>
        <begin position="118"/>
        <end position="137"/>
    </location>
</feature>
<organism evidence="3 4">
    <name type="scientific">Corynebacterium doosanense CAU 212 = DSM 45436</name>
    <dbReference type="NCBI Taxonomy" id="558173"/>
    <lineage>
        <taxon>Bacteria</taxon>
        <taxon>Bacillati</taxon>
        <taxon>Actinomycetota</taxon>
        <taxon>Actinomycetes</taxon>
        <taxon>Mycobacteriales</taxon>
        <taxon>Corynebacteriaceae</taxon>
        <taxon>Corynebacterium</taxon>
    </lineage>
</organism>
<dbReference type="eggNOG" id="ENOG50327N2">
    <property type="taxonomic scope" value="Bacteria"/>
</dbReference>
<feature type="transmembrane region" description="Helical" evidence="2">
    <location>
        <begin position="206"/>
        <end position="231"/>
    </location>
</feature>
<dbReference type="EMBL" id="CP006764">
    <property type="protein sequence ID" value="AIT62291.1"/>
    <property type="molecule type" value="Genomic_DNA"/>
</dbReference>
<dbReference type="KEGG" id="cdo:CDOO_08440"/>
<keyword evidence="4" id="KW-1185">Reference proteome</keyword>
<name>A0A097IJG6_9CORY</name>